<dbReference type="SUPFAM" id="SSF46894">
    <property type="entry name" value="C-terminal effector domain of the bipartite response regulators"/>
    <property type="match status" value="1"/>
</dbReference>
<dbReference type="InterPro" id="IPR027417">
    <property type="entry name" value="P-loop_NTPase"/>
</dbReference>
<reference evidence="6" key="1">
    <citation type="journal article" date="2019" name="Int. J. Syst. Evol. Microbiol.">
        <title>The Global Catalogue of Microorganisms (GCM) 10K type strain sequencing project: providing services to taxonomists for standard genome sequencing and annotation.</title>
        <authorList>
            <consortium name="The Broad Institute Genomics Platform"/>
            <consortium name="The Broad Institute Genome Sequencing Center for Infectious Disease"/>
            <person name="Wu L."/>
            <person name="Ma J."/>
        </authorList>
    </citation>
    <scope>NUCLEOTIDE SEQUENCE [LARGE SCALE GENOMIC DNA]</scope>
    <source>
        <strain evidence="6">CGMCC 4.7400</strain>
    </source>
</reference>
<dbReference type="SMART" id="SM00421">
    <property type="entry name" value="HTH_LUXR"/>
    <property type="match status" value="1"/>
</dbReference>
<protein>
    <submittedName>
        <fullName evidence="5">AAA family ATPase</fullName>
    </submittedName>
</protein>
<dbReference type="CDD" id="cd06170">
    <property type="entry name" value="LuxR_C_like"/>
    <property type="match status" value="1"/>
</dbReference>
<dbReference type="PROSITE" id="PS00622">
    <property type="entry name" value="HTH_LUXR_1"/>
    <property type="match status" value="1"/>
</dbReference>
<dbReference type="SMART" id="SM00382">
    <property type="entry name" value="AAA"/>
    <property type="match status" value="1"/>
</dbReference>
<proteinExistence type="predicted"/>
<dbReference type="Gene3D" id="3.40.50.300">
    <property type="entry name" value="P-loop containing nucleotide triphosphate hydrolases"/>
    <property type="match status" value="1"/>
</dbReference>
<dbReference type="PROSITE" id="PS50043">
    <property type="entry name" value="HTH_LUXR_2"/>
    <property type="match status" value="1"/>
</dbReference>
<evidence type="ECO:0000256" key="3">
    <source>
        <dbReference type="SAM" id="MobiDB-lite"/>
    </source>
</evidence>
<feature type="region of interest" description="Disordered" evidence="3">
    <location>
        <begin position="321"/>
        <end position="353"/>
    </location>
</feature>
<organism evidence="5 6">
    <name type="scientific">Streptomyces flavalbus</name>
    <dbReference type="NCBI Taxonomy" id="2665155"/>
    <lineage>
        <taxon>Bacteria</taxon>
        <taxon>Bacillati</taxon>
        <taxon>Actinomycetota</taxon>
        <taxon>Actinomycetes</taxon>
        <taxon>Kitasatosporales</taxon>
        <taxon>Streptomycetaceae</taxon>
        <taxon>Streptomyces</taxon>
    </lineage>
</organism>
<evidence type="ECO:0000259" key="4">
    <source>
        <dbReference type="PROSITE" id="PS50043"/>
    </source>
</evidence>
<dbReference type="PANTHER" id="PTHR16305:SF35">
    <property type="entry name" value="TRANSCRIPTIONAL ACTIVATOR DOMAIN"/>
    <property type="match status" value="1"/>
</dbReference>
<dbReference type="Pfam" id="PF00196">
    <property type="entry name" value="GerE"/>
    <property type="match status" value="1"/>
</dbReference>
<dbReference type="Pfam" id="PF13191">
    <property type="entry name" value="AAA_16"/>
    <property type="match status" value="1"/>
</dbReference>
<accession>A0ABW2W4I5</accession>
<dbReference type="Gene3D" id="1.10.10.10">
    <property type="entry name" value="Winged helix-like DNA-binding domain superfamily/Winged helix DNA-binding domain"/>
    <property type="match status" value="1"/>
</dbReference>
<evidence type="ECO:0000256" key="2">
    <source>
        <dbReference type="ARBA" id="ARBA00022840"/>
    </source>
</evidence>
<gene>
    <name evidence="5" type="ORF">ACFQZ6_02155</name>
</gene>
<keyword evidence="2" id="KW-0067">ATP-binding</keyword>
<dbReference type="InterPro" id="IPR016032">
    <property type="entry name" value="Sig_transdc_resp-reg_C-effctor"/>
</dbReference>
<sequence>MDEQAGGPRAVAGEESGGEANLIGRDAELARLFRAVDAAASADQVLVLRGEVGVGKSALLDRAAHRAETHGTRVLRAEGSESEADLAFSALHLLLRPVSAEVGELPERQRAALHSAFGAGTASEEPDLMLVGVAVMSLLSAVAERGPVLVVLDDAQWFDRASLDVLAFAVRRLAGEPVTTLIAARPGDRLPGFDRHLPTLTVGPLDDSAANRLLDRQPGHPAGRTRTRILAQAEGNPLALTELTRAATAPDAAATGQPPAGPLPLPEHLERVFAARLPGLPAATTRALLLLAAVDNADFADTAESADSAAMGGLGLLPGIAGPAPTTPSQLPGTADSTSAGSTSLSMSADSASAVPGPVSYTEGDVWPPAEQAGLIRRTGHGLPRFSHPLIRSAVYHAAAPDARRAAHLALAELLRAVPDRRAWHLAAAATAPDAAVSAELERTAERARRRGGHAAAATALHRAADLAPRREDGARLLVAAAAQAVLTGDLAWVEELAAAARARTDDPALLAEAAAQVGRLAVLTARHPVVFARLADAAEELAADRHRSPTALDLLAGAAVVRFYCAEDTQRQRVEAVLDRLPQDDAAQAWLRAWVRAVSDPFANRAALLSLLPRVAAEARRRPDRLTAFAVMAWLLDETPRAARAFDEAFDRWGLRGPLPDGLGGAAAWTYVELGRWGRARESCARSGALGATAGLDHAVACATAVDATVLAYQGDTAGARARAAEALALIDPLESRSVAVYARRALGVAALAEGAHETAYDQLRAVFTADGAPVHYHASYPALADLAAAAVRSGHRDRAAAIVERSARALAHNASPRLRALIERARGLLADADRAEPHFRAALADPVLEHWPFERALALLDLAEWLRRRRRIAEARAPLAEALDTFRRLGARPWIERARTEARAAGLDVTDSAPDALAELSPQQQQIIRLAARGLTNREIGERLFLSPRTVGSHLYRSFPRLGITARSQLRDLVEGALAPEGRQG</sequence>
<keyword evidence="1" id="KW-0547">Nucleotide-binding</keyword>
<dbReference type="InterPro" id="IPR000792">
    <property type="entry name" value="Tscrpt_reg_LuxR_C"/>
</dbReference>
<dbReference type="EMBL" id="JBHTEB010000001">
    <property type="protein sequence ID" value="MFD0313053.1"/>
    <property type="molecule type" value="Genomic_DNA"/>
</dbReference>
<dbReference type="SUPFAM" id="SSF52540">
    <property type="entry name" value="P-loop containing nucleoside triphosphate hydrolases"/>
    <property type="match status" value="1"/>
</dbReference>
<name>A0ABW2W4I5_9ACTN</name>
<dbReference type="InterPro" id="IPR041664">
    <property type="entry name" value="AAA_16"/>
</dbReference>
<dbReference type="PANTHER" id="PTHR16305">
    <property type="entry name" value="TESTICULAR SOLUBLE ADENYLYL CYCLASE"/>
    <property type="match status" value="1"/>
</dbReference>
<evidence type="ECO:0000256" key="1">
    <source>
        <dbReference type="ARBA" id="ARBA00022741"/>
    </source>
</evidence>
<evidence type="ECO:0000313" key="5">
    <source>
        <dbReference type="EMBL" id="MFD0313053.1"/>
    </source>
</evidence>
<dbReference type="InterPro" id="IPR036388">
    <property type="entry name" value="WH-like_DNA-bd_sf"/>
</dbReference>
<evidence type="ECO:0000313" key="6">
    <source>
        <dbReference type="Proteomes" id="UP001597023"/>
    </source>
</evidence>
<keyword evidence="6" id="KW-1185">Reference proteome</keyword>
<dbReference type="RefSeq" id="WP_381604626.1">
    <property type="nucleotide sequence ID" value="NZ_JBHTEB010000001.1"/>
</dbReference>
<comment type="caution">
    <text evidence="5">The sequence shown here is derived from an EMBL/GenBank/DDBJ whole genome shotgun (WGS) entry which is preliminary data.</text>
</comment>
<feature type="compositionally biased region" description="Low complexity" evidence="3">
    <location>
        <begin position="333"/>
        <end position="353"/>
    </location>
</feature>
<dbReference type="PRINTS" id="PR00038">
    <property type="entry name" value="HTHLUXR"/>
</dbReference>
<dbReference type="Proteomes" id="UP001597023">
    <property type="component" value="Unassembled WGS sequence"/>
</dbReference>
<feature type="domain" description="HTH luxR-type" evidence="4">
    <location>
        <begin position="915"/>
        <end position="980"/>
    </location>
</feature>
<dbReference type="InterPro" id="IPR003593">
    <property type="entry name" value="AAA+_ATPase"/>
</dbReference>